<dbReference type="WBParaSite" id="ECPE_0000341801-mRNA-1">
    <property type="protein sequence ID" value="ECPE_0000341801-mRNA-1"/>
    <property type="gene ID" value="ECPE_0000341801"/>
</dbReference>
<sequence length="373" mass="40259">MGLKSLPNDWPKLTDFSLERISFLNRLSSSASVICRRPVQEQDTAHPTAVEQPLDFLFTDPSDTSEETSKEVRYALLQTLSSDIHAGVVGPDSTEPLDPLDRSTHSATESGVAPPVRDPSTTELLAMAAVTLAKSFEHDGLDRVCHDKNVPCQRRAGRLRGKCATHANELADSTDAGSGLGADNSMGTSLATMTTTTMNPSLPSQDHALGSAVPATMDRVQYSLPPYLPSHRISLLGDAPPGQSVPHWLTLHTSVERERVRDCWSGFRCALGKPYSSLATTDNLNPATDSNVAAVTSEQLSVTKSHRSLYCCFSSAVAEEEDEQGLAPQERRNKFTSVAAQQLIPFHCLLLGLTALIPLLLVIGLIHLILVSK</sequence>
<reference evidence="5" key="1">
    <citation type="submission" date="2016-06" db="UniProtKB">
        <authorList>
            <consortium name="WormBaseParasite"/>
        </authorList>
    </citation>
    <scope>IDENTIFICATION</scope>
</reference>
<gene>
    <name evidence="3" type="ORF">ECPE_LOCUS3415</name>
</gene>
<protein>
    <submittedName>
        <fullName evidence="5">Pecanex-like protein</fullName>
    </submittedName>
</protein>
<feature type="transmembrane region" description="Helical" evidence="2">
    <location>
        <begin position="349"/>
        <end position="371"/>
    </location>
</feature>
<evidence type="ECO:0000313" key="3">
    <source>
        <dbReference type="EMBL" id="VDP69453.1"/>
    </source>
</evidence>
<dbReference type="EMBL" id="UZAN01040377">
    <property type="protein sequence ID" value="VDP69453.1"/>
    <property type="molecule type" value="Genomic_DNA"/>
</dbReference>
<evidence type="ECO:0000313" key="5">
    <source>
        <dbReference type="WBParaSite" id="ECPE_0000341801-mRNA-1"/>
    </source>
</evidence>
<keyword evidence="2" id="KW-0472">Membrane</keyword>
<keyword evidence="4" id="KW-1185">Reference proteome</keyword>
<name>A0A183A8Y0_9TREM</name>
<keyword evidence="2" id="KW-0812">Transmembrane</keyword>
<dbReference type="AlphaFoldDB" id="A0A183A8Y0"/>
<evidence type="ECO:0000256" key="2">
    <source>
        <dbReference type="SAM" id="Phobius"/>
    </source>
</evidence>
<organism evidence="5">
    <name type="scientific">Echinostoma caproni</name>
    <dbReference type="NCBI Taxonomy" id="27848"/>
    <lineage>
        <taxon>Eukaryota</taxon>
        <taxon>Metazoa</taxon>
        <taxon>Spiralia</taxon>
        <taxon>Lophotrochozoa</taxon>
        <taxon>Platyhelminthes</taxon>
        <taxon>Trematoda</taxon>
        <taxon>Digenea</taxon>
        <taxon>Plagiorchiida</taxon>
        <taxon>Echinostomata</taxon>
        <taxon>Echinostomatoidea</taxon>
        <taxon>Echinostomatidae</taxon>
        <taxon>Echinostoma</taxon>
    </lineage>
</organism>
<proteinExistence type="predicted"/>
<keyword evidence="2" id="KW-1133">Transmembrane helix</keyword>
<evidence type="ECO:0000313" key="4">
    <source>
        <dbReference type="Proteomes" id="UP000272942"/>
    </source>
</evidence>
<accession>A0A183A8Y0</accession>
<dbReference type="Proteomes" id="UP000272942">
    <property type="component" value="Unassembled WGS sequence"/>
</dbReference>
<evidence type="ECO:0000256" key="1">
    <source>
        <dbReference type="SAM" id="MobiDB-lite"/>
    </source>
</evidence>
<dbReference type="OrthoDB" id="6269389at2759"/>
<feature type="region of interest" description="Disordered" evidence="1">
    <location>
        <begin position="86"/>
        <end position="118"/>
    </location>
</feature>
<reference evidence="3 4" key="2">
    <citation type="submission" date="2018-11" db="EMBL/GenBank/DDBJ databases">
        <authorList>
            <consortium name="Pathogen Informatics"/>
        </authorList>
    </citation>
    <scope>NUCLEOTIDE SEQUENCE [LARGE SCALE GENOMIC DNA]</scope>
    <source>
        <strain evidence="3 4">Egypt</strain>
    </source>
</reference>